<sequence>MERKAARWVHRCIAKYPSDFAYPEFVGIGFIFSKFSSQPSFRDAIFLTNNSQSYHYCTNACKGARKNYKQAVTAESWEVGCAKKFCKNIGLGHVGCAFNNRDNRQMGLPYLRGTSCSRCPKDYICVHKQCSPPGSKIPTTPASTAASNTTVSSTPINQTEITVTTAPTTPGSTTSASTSPVSTTTSSTTVHSTPGNQTEIPLTRASTTTHTVTTTSDSATIITYVFLHFAMLILHLCNHI</sequence>
<accession>A0A5K3F1E3</accession>
<organism evidence="2">
    <name type="scientific">Mesocestoides corti</name>
    <name type="common">Flatworm</name>
    <dbReference type="NCBI Taxonomy" id="53468"/>
    <lineage>
        <taxon>Eukaryota</taxon>
        <taxon>Metazoa</taxon>
        <taxon>Spiralia</taxon>
        <taxon>Lophotrochozoa</taxon>
        <taxon>Platyhelminthes</taxon>
        <taxon>Cestoda</taxon>
        <taxon>Eucestoda</taxon>
        <taxon>Cyclophyllidea</taxon>
        <taxon>Mesocestoididae</taxon>
        <taxon>Mesocestoides</taxon>
    </lineage>
</organism>
<protein>
    <submittedName>
        <fullName evidence="2">SCP domain-containing protein</fullName>
    </submittedName>
</protein>
<dbReference type="WBParaSite" id="MCU_004655-RA">
    <property type="protein sequence ID" value="MCU_004655-RA"/>
    <property type="gene ID" value="MCU_004655"/>
</dbReference>
<evidence type="ECO:0000256" key="1">
    <source>
        <dbReference type="SAM" id="MobiDB-lite"/>
    </source>
</evidence>
<dbReference type="SUPFAM" id="SSF55797">
    <property type="entry name" value="PR-1-like"/>
    <property type="match status" value="1"/>
</dbReference>
<feature type="region of interest" description="Disordered" evidence="1">
    <location>
        <begin position="164"/>
        <end position="200"/>
    </location>
</feature>
<proteinExistence type="predicted"/>
<dbReference type="AlphaFoldDB" id="A0A5K3F1E3"/>
<name>A0A5K3F1E3_MESCO</name>
<feature type="compositionally biased region" description="Low complexity" evidence="1">
    <location>
        <begin position="164"/>
        <end position="195"/>
    </location>
</feature>
<dbReference type="InterPro" id="IPR035940">
    <property type="entry name" value="CAP_sf"/>
</dbReference>
<evidence type="ECO:0000313" key="2">
    <source>
        <dbReference type="WBParaSite" id="MCU_004655-RA"/>
    </source>
</evidence>
<dbReference type="Gene3D" id="3.40.33.10">
    <property type="entry name" value="CAP"/>
    <property type="match status" value="1"/>
</dbReference>
<reference evidence="2" key="1">
    <citation type="submission" date="2019-11" db="UniProtKB">
        <authorList>
            <consortium name="WormBaseParasite"/>
        </authorList>
    </citation>
    <scope>IDENTIFICATION</scope>
</reference>